<feature type="domain" description="ABC3 transporter permease C-terminal" evidence="8">
    <location>
        <begin position="692"/>
        <end position="810"/>
    </location>
</feature>
<evidence type="ECO:0000256" key="1">
    <source>
        <dbReference type="ARBA" id="ARBA00004651"/>
    </source>
</evidence>
<gene>
    <name evidence="10" type="ORF">EAS64_13060</name>
</gene>
<dbReference type="Proteomes" id="UP000460272">
    <property type="component" value="Unassembled WGS sequence"/>
</dbReference>
<comment type="subcellular location">
    <subcellularLocation>
        <location evidence="1">Cell membrane</location>
        <topology evidence="1">Multi-pass membrane protein</topology>
    </subcellularLocation>
</comment>
<dbReference type="AlphaFoldDB" id="A0A6P2C2S7"/>
<keyword evidence="6 7" id="KW-0472">Membrane</keyword>
<name>A0A6P2C2S7_9ACTN</name>
<dbReference type="PANTHER" id="PTHR30489:SF0">
    <property type="entry name" value="LIPOPROTEIN-RELEASING SYSTEM TRANSMEMBRANE PROTEIN LOLE"/>
    <property type="match status" value="1"/>
</dbReference>
<feature type="domain" description="MacB-like periplasmic core" evidence="9">
    <location>
        <begin position="463"/>
        <end position="658"/>
    </location>
</feature>
<evidence type="ECO:0000256" key="3">
    <source>
        <dbReference type="ARBA" id="ARBA00022475"/>
    </source>
</evidence>
<feature type="transmembrane region" description="Helical" evidence="7">
    <location>
        <begin position="285"/>
        <end position="308"/>
    </location>
</feature>
<dbReference type="EMBL" id="RPFW01000002">
    <property type="protein sequence ID" value="TVZ05470.1"/>
    <property type="molecule type" value="Genomic_DNA"/>
</dbReference>
<evidence type="ECO:0000256" key="5">
    <source>
        <dbReference type="ARBA" id="ARBA00022989"/>
    </source>
</evidence>
<dbReference type="InterPro" id="IPR051447">
    <property type="entry name" value="Lipoprotein-release_system"/>
</dbReference>
<feature type="transmembrane region" description="Helical" evidence="7">
    <location>
        <begin position="460"/>
        <end position="481"/>
    </location>
</feature>
<feature type="transmembrane region" description="Helical" evidence="7">
    <location>
        <begin position="691"/>
        <end position="713"/>
    </location>
</feature>
<feature type="transmembrane region" description="Helical" evidence="7">
    <location>
        <begin position="344"/>
        <end position="364"/>
    </location>
</feature>
<feature type="transmembrane region" description="Helical" evidence="7">
    <location>
        <begin position="384"/>
        <end position="406"/>
    </location>
</feature>
<dbReference type="PANTHER" id="PTHR30489">
    <property type="entry name" value="LIPOPROTEIN-RELEASING SYSTEM TRANSMEMBRANE PROTEIN LOLE"/>
    <property type="match status" value="1"/>
</dbReference>
<keyword evidence="4 7" id="KW-0812">Transmembrane</keyword>
<keyword evidence="3" id="KW-1003">Cell membrane</keyword>
<keyword evidence="11" id="KW-1185">Reference proteome</keyword>
<reference evidence="10 11" key="1">
    <citation type="submission" date="2018-11" db="EMBL/GenBank/DDBJ databases">
        <title>Trebonia kvetii gen.nov., sp.nov., a novel acidophilic actinobacterium, and proposal of the new actinobacterial family Treboniaceae fam. nov.</title>
        <authorList>
            <person name="Rapoport D."/>
            <person name="Sagova-Mareckova M."/>
            <person name="Sedlacek I."/>
            <person name="Provaznik J."/>
            <person name="Kralova S."/>
            <person name="Pavlinic D."/>
            <person name="Benes V."/>
            <person name="Kopecky J."/>
        </authorList>
    </citation>
    <scope>NUCLEOTIDE SEQUENCE [LARGE SCALE GENOMIC DNA]</scope>
    <source>
        <strain evidence="10 11">15Tr583</strain>
    </source>
</reference>
<dbReference type="InterPro" id="IPR003838">
    <property type="entry name" value="ABC3_permease_C"/>
</dbReference>
<protein>
    <submittedName>
        <fullName evidence="10">ABC transporter permease</fullName>
    </submittedName>
</protein>
<evidence type="ECO:0000256" key="6">
    <source>
        <dbReference type="ARBA" id="ARBA00023136"/>
    </source>
</evidence>
<evidence type="ECO:0000256" key="4">
    <source>
        <dbReference type="ARBA" id="ARBA00022692"/>
    </source>
</evidence>
<dbReference type="OrthoDB" id="3543912at2"/>
<feature type="transmembrane region" description="Helical" evidence="7">
    <location>
        <begin position="733"/>
        <end position="759"/>
    </location>
</feature>
<evidence type="ECO:0000256" key="2">
    <source>
        <dbReference type="ARBA" id="ARBA00005236"/>
    </source>
</evidence>
<evidence type="ECO:0000313" key="10">
    <source>
        <dbReference type="EMBL" id="TVZ05470.1"/>
    </source>
</evidence>
<feature type="transmembrane region" description="Helical" evidence="7">
    <location>
        <begin position="779"/>
        <end position="801"/>
    </location>
</feature>
<organism evidence="10 11">
    <name type="scientific">Trebonia kvetii</name>
    <dbReference type="NCBI Taxonomy" id="2480626"/>
    <lineage>
        <taxon>Bacteria</taxon>
        <taxon>Bacillati</taxon>
        <taxon>Actinomycetota</taxon>
        <taxon>Actinomycetes</taxon>
        <taxon>Streptosporangiales</taxon>
        <taxon>Treboniaceae</taxon>
        <taxon>Trebonia</taxon>
    </lineage>
</organism>
<evidence type="ECO:0000259" key="9">
    <source>
        <dbReference type="Pfam" id="PF12704"/>
    </source>
</evidence>
<comment type="caution">
    <text evidence="10">The sequence shown here is derived from an EMBL/GenBank/DDBJ whole genome shotgun (WGS) entry which is preliminary data.</text>
</comment>
<dbReference type="Pfam" id="PF02687">
    <property type="entry name" value="FtsX"/>
    <property type="match status" value="1"/>
</dbReference>
<accession>A0A6P2C2S7</accession>
<dbReference type="Pfam" id="PF12704">
    <property type="entry name" value="MacB_PCD"/>
    <property type="match status" value="1"/>
</dbReference>
<comment type="similarity">
    <text evidence="2">Belongs to the ABC-4 integral membrane protein family. LolC/E subfamily.</text>
</comment>
<proteinExistence type="inferred from homology"/>
<evidence type="ECO:0000313" key="11">
    <source>
        <dbReference type="Proteomes" id="UP000460272"/>
    </source>
</evidence>
<keyword evidence="5 7" id="KW-1133">Transmembrane helix</keyword>
<evidence type="ECO:0000256" key="7">
    <source>
        <dbReference type="SAM" id="Phobius"/>
    </source>
</evidence>
<dbReference type="GO" id="GO:0098797">
    <property type="term" value="C:plasma membrane protein complex"/>
    <property type="evidence" value="ECO:0007669"/>
    <property type="project" value="TreeGrafter"/>
</dbReference>
<dbReference type="GO" id="GO:0044874">
    <property type="term" value="P:lipoprotein localization to outer membrane"/>
    <property type="evidence" value="ECO:0007669"/>
    <property type="project" value="TreeGrafter"/>
</dbReference>
<dbReference type="RefSeq" id="WP_145853171.1">
    <property type="nucleotide sequence ID" value="NZ_RPFW01000002.1"/>
</dbReference>
<sequence length="818" mass="83389">MRAADAFRVAWYRFRCTLSRRWTGYLAITLLLGLVGGLAMGSVAAARRTQGAYLTYLAATNPSDLTVLTGLSGPSGAPGYDPAVIQKIAALPAVRHVASYSGLNVAILGVDGEPVPAPYIGGPLPGSLDGEYFTTDRATAVEGRLPDPSRPDEIAIDAKGTPGSVRVGTVAELGFYTNAQLVELYAGKHVTPAARQRVTVVGAVVYSAEETQDDIDTQRDGGALFTPALTRKLIGCCADFTETAVQLRPGTKVPDVEAAIQGVLPAGFPIEFYDASLTVAKAQRAIAPTSIALAVFGGIAALAALIIAGQVIGRQLRRDTADLATMRALGAGPAVTTADGMPGVLAAIALGALLAAAVAVALSPLAPLGAIRVVYPTPGVALDWITLGGGIAVIIAIMSGAALVIARRRVPRAPDAGVRPYRPLGVRAVRAAQALGLPVPATEGVRLAFGPGTDRDQVTVAPAILGTVLASVVMMATITFGSSLTTLVSHPALYGWNWTFDLSSGNTGGTVAGAAPVLDSDPAVAAWTGVWYATASIEGQAVPVLGMTLGSPIAPPLLSGHGLRAPDEVVLGAATLAALHKQVGDWVTVQDGGPAKFRLRIAGTATLPSLGVSGTLHTEMGTGAVLDYQHIPGVTANEPNEVLVTLRPGADVAAALTRWQPIVPPQNGGVIAGVQRPAEITDYRSMGAAPLILAGALAAGAVASLWLTLAASVRRRRADLALLKTLGLTRRQLAATVAWQSTVAVAAGALVGVPLGIALGRYLWDLFARQISVIPQPSVPVLTVVAVIAGALAAANLVAAIPGRAAAKTPAAALLRAE</sequence>
<evidence type="ECO:0000259" key="8">
    <source>
        <dbReference type="Pfam" id="PF02687"/>
    </source>
</evidence>
<dbReference type="InterPro" id="IPR025857">
    <property type="entry name" value="MacB_PCD"/>
</dbReference>